<dbReference type="PROSITE" id="PS52016">
    <property type="entry name" value="TONB_DEPENDENT_REC_3"/>
    <property type="match status" value="1"/>
</dbReference>
<dbReference type="InterPro" id="IPR012910">
    <property type="entry name" value="Plug_dom"/>
</dbReference>
<evidence type="ECO:0000256" key="1">
    <source>
        <dbReference type="ARBA" id="ARBA00004571"/>
    </source>
</evidence>
<dbReference type="GO" id="GO:0015891">
    <property type="term" value="P:siderophore transport"/>
    <property type="evidence" value="ECO:0007669"/>
    <property type="project" value="InterPro"/>
</dbReference>
<dbReference type="Gene3D" id="2.170.130.10">
    <property type="entry name" value="TonB-dependent receptor, plug domain"/>
    <property type="match status" value="1"/>
</dbReference>
<evidence type="ECO:0000256" key="6">
    <source>
        <dbReference type="ARBA" id="ARBA00023077"/>
    </source>
</evidence>
<comment type="similarity">
    <text evidence="2 10 11">Belongs to the TonB-dependent receptor family.</text>
</comment>
<dbReference type="GO" id="GO:0009279">
    <property type="term" value="C:cell outer membrane"/>
    <property type="evidence" value="ECO:0007669"/>
    <property type="project" value="UniProtKB-SubCell"/>
</dbReference>
<evidence type="ECO:0000313" key="15">
    <source>
        <dbReference type="Proteomes" id="UP000540787"/>
    </source>
</evidence>
<name>A0A7W9U5L6_9BURK</name>
<organism evidence="14 15">
    <name type="scientific">Massilia aurea</name>
    <dbReference type="NCBI Taxonomy" id="373040"/>
    <lineage>
        <taxon>Bacteria</taxon>
        <taxon>Pseudomonadati</taxon>
        <taxon>Pseudomonadota</taxon>
        <taxon>Betaproteobacteria</taxon>
        <taxon>Burkholderiales</taxon>
        <taxon>Oxalobacteraceae</taxon>
        <taxon>Telluria group</taxon>
        <taxon>Massilia</taxon>
    </lineage>
</organism>
<keyword evidence="15" id="KW-1185">Reference proteome</keyword>
<dbReference type="Proteomes" id="UP000540787">
    <property type="component" value="Unassembled WGS sequence"/>
</dbReference>
<dbReference type="AlphaFoldDB" id="A0A7W9U5L6"/>
<dbReference type="Gene3D" id="2.40.170.20">
    <property type="entry name" value="TonB-dependent receptor, beta-barrel domain"/>
    <property type="match status" value="1"/>
</dbReference>
<evidence type="ECO:0000256" key="5">
    <source>
        <dbReference type="ARBA" id="ARBA00022692"/>
    </source>
</evidence>
<evidence type="ECO:0000259" key="12">
    <source>
        <dbReference type="Pfam" id="PF00593"/>
    </source>
</evidence>
<proteinExistence type="inferred from homology"/>
<dbReference type="EMBL" id="JACHBX010000001">
    <property type="protein sequence ID" value="MBB6132013.1"/>
    <property type="molecule type" value="Genomic_DNA"/>
</dbReference>
<evidence type="ECO:0000256" key="9">
    <source>
        <dbReference type="ARBA" id="ARBA00023237"/>
    </source>
</evidence>
<comment type="caution">
    <text evidence="14">The sequence shown here is derived from an EMBL/GenBank/DDBJ whole genome shotgun (WGS) entry which is preliminary data.</text>
</comment>
<keyword evidence="8 14" id="KW-0675">Receptor</keyword>
<evidence type="ECO:0000313" key="14">
    <source>
        <dbReference type="EMBL" id="MBB6132013.1"/>
    </source>
</evidence>
<dbReference type="RefSeq" id="WP_183549590.1">
    <property type="nucleotide sequence ID" value="NZ_JACHBX010000001.1"/>
</dbReference>
<keyword evidence="6 11" id="KW-0798">TonB box</keyword>
<dbReference type="InterPro" id="IPR037066">
    <property type="entry name" value="Plug_dom_sf"/>
</dbReference>
<evidence type="ECO:0000259" key="13">
    <source>
        <dbReference type="Pfam" id="PF07715"/>
    </source>
</evidence>
<dbReference type="PANTHER" id="PTHR32552">
    <property type="entry name" value="FERRICHROME IRON RECEPTOR-RELATED"/>
    <property type="match status" value="1"/>
</dbReference>
<keyword evidence="7 10" id="KW-0472">Membrane</keyword>
<evidence type="ECO:0000256" key="4">
    <source>
        <dbReference type="ARBA" id="ARBA00022452"/>
    </source>
</evidence>
<evidence type="ECO:0000256" key="3">
    <source>
        <dbReference type="ARBA" id="ARBA00022448"/>
    </source>
</evidence>
<dbReference type="InterPro" id="IPR000531">
    <property type="entry name" value="Beta-barrel_TonB"/>
</dbReference>
<evidence type="ECO:0000256" key="7">
    <source>
        <dbReference type="ARBA" id="ARBA00023136"/>
    </source>
</evidence>
<dbReference type="InterPro" id="IPR010105">
    <property type="entry name" value="TonB_sidphr_rcpt"/>
</dbReference>
<gene>
    <name evidence="14" type="ORF">HD842_000124</name>
</gene>
<evidence type="ECO:0000256" key="8">
    <source>
        <dbReference type="ARBA" id="ARBA00023170"/>
    </source>
</evidence>
<dbReference type="Pfam" id="PF07715">
    <property type="entry name" value="Plug"/>
    <property type="match status" value="1"/>
</dbReference>
<reference evidence="14 15" key="1">
    <citation type="submission" date="2020-08" db="EMBL/GenBank/DDBJ databases">
        <title>The Agave Microbiome: Exploring the role of microbial communities in plant adaptations to desert environments.</title>
        <authorList>
            <person name="Partida-Martinez L.P."/>
        </authorList>
    </citation>
    <scope>NUCLEOTIDE SEQUENCE [LARGE SCALE GENOMIC DNA]</scope>
    <source>
        <strain evidence="14 15">AT3.2</strain>
    </source>
</reference>
<comment type="subcellular location">
    <subcellularLocation>
        <location evidence="1 10">Cell outer membrane</location>
        <topology evidence="1 10">Multi-pass membrane protein</topology>
    </subcellularLocation>
</comment>
<keyword evidence="4 10" id="KW-1134">Transmembrane beta strand</keyword>
<dbReference type="GO" id="GO:0038023">
    <property type="term" value="F:signaling receptor activity"/>
    <property type="evidence" value="ECO:0007669"/>
    <property type="project" value="InterPro"/>
</dbReference>
<keyword evidence="9 10" id="KW-0998">Cell outer membrane</keyword>
<feature type="domain" description="TonB-dependent receptor-like beta-barrel" evidence="12">
    <location>
        <begin position="284"/>
        <end position="702"/>
    </location>
</feature>
<evidence type="ECO:0000256" key="10">
    <source>
        <dbReference type="PROSITE-ProRule" id="PRU01360"/>
    </source>
</evidence>
<evidence type="ECO:0000256" key="2">
    <source>
        <dbReference type="ARBA" id="ARBA00009810"/>
    </source>
</evidence>
<dbReference type="InterPro" id="IPR039426">
    <property type="entry name" value="TonB-dep_rcpt-like"/>
</dbReference>
<protein>
    <submittedName>
        <fullName evidence="14">Iron complex outermembrane receptor protein</fullName>
    </submittedName>
</protein>
<dbReference type="GO" id="GO:0015344">
    <property type="term" value="F:siderophore uptake transmembrane transporter activity"/>
    <property type="evidence" value="ECO:0007669"/>
    <property type="project" value="TreeGrafter"/>
</dbReference>
<feature type="domain" description="TonB-dependent receptor plug" evidence="13">
    <location>
        <begin position="89"/>
        <end position="183"/>
    </location>
</feature>
<dbReference type="CDD" id="cd01347">
    <property type="entry name" value="ligand_gated_channel"/>
    <property type="match status" value="1"/>
</dbReference>
<dbReference type="Pfam" id="PF00593">
    <property type="entry name" value="TonB_dep_Rec_b-barrel"/>
    <property type="match status" value="1"/>
</dbReference>
<evidence type="ECO:0000256" key="11">
    <source>
        <dbReference type="RuleBase" id="RU003357"/>
    </source>
</evidence>
<dbReference type="NCBIfam" id="TIGR01783">
    <property type="entry name" value="TonB-siderophor"/>
    <property type="match status" value="1"/>
</dbReference>
<keyword evidence="5 10" id="KW-0812">Transmembrane</keyword>
<dbReference type="InterPro" id="IPR036942">
    <property type="entry name" value="Beta-barrel_TonB_sf"/>
</dbReference>
<accession>A0A7W9U5L6</accession>
<dbReference type="SUPFAM" id="SSF56935">
    <property type="entry name" value="Porins"/>
    <property type="match status" value="1"/>
</dbReference>
<dbReference type="PANTHER" id="PTHR32552:SF82">
    <property type="entry name" value="FCUA PROTEIN"/>
    <property type="match status" value="1"/>
</dbReference>
<sequence length="735" mass="77937">MNPQHHSSSFATAPHKHSLLARLVRSALGGAVASAPILLLPLAASAQDMGPAAVEQVVITGAKVQADPAYAGGQIGRSGGLGVLGEADIMKTPFSTTNYTSQILEDQQVRTLADVVVNEASVRVMTSTGGFSEDFQIRGFNVTSGDVGLNGLYGLSSSNRMPAAIMERVEVLKGPGTLMYGISPNGSVGGNINIVTKRAGDQPLTRVTATYESQALFGTHVDVGRRFGDNGAWGVRVNGVIRGGDTNIDDGEQEVGLAAIALDYRSPKLRWTLDSYGQQEKTDNFRAQNSFRPDIASIPAPPSGHRAVYRGADLEFRDATIASRLEYDVSKELMVYATAGYHYGASEQDFPTARALNAVDAAGNFRLTNAWYDAYGRSKTGEVGARLSLDTAGIKHFITASVSRLDSEAGSFYLSAAPSSSQLSNIYNPVAIMPMMGERLAPTKTSETELSSFSLTDTLTFLDGRVLFTGGLRKQKVSLDNLAPSGAVTTSYSESAVSPLAGLVVMPMENVSLYANFTSGLSRGSTAPATAANAGEVFAPFKSKQYEVGTKVDTGRVLLGAAVFQIDRPNAITDPLTTVYSLDGTQRNRGLELSAVGEAAPGLRLMTSATFYNAKQQRTAGGINEGKKATGVPKNAFNAGVDWDLPWISGLSLNARAIHTAELAQNVTNTVYISSWTRFDLGARYRTELMGKPVVLRASVENAGNKRYWLSSSTLATVGTAAAPRTVLLSAQVDF</sequence>
<keyword evidence="3 10" id="KW-0813">Transport</keyword>